<dbReference type="GO" id="GO:0005886">
    <property type="term" value="C:plasma membrane"/>
    <property type="evidence" value="ECO:0007669"/>
    <property type="project" value="UniProtKB-SubCell"/>
</dbReference>
<dbReference type="InterPro" id="IPR051163">
    <property type="entry name" value="Sodium:Solute_Symporter_SSF"/>
</dbReference>
<dbReference type="AlphaFoldDB" id="A0A2T1NFG3"/>
<comment type="caution">
    <text evidence="14">The sequence shown here is derived from an EMBL/GenBank/DDBJ whole genome shotgun (WGS) entry which is preliminary data.</text>
</comment>
<feature type="transmembrane region" description="Helical" evidence="13">
    <location>
        <begin position="181"/>
        <end position="199"/>
    </location>
</feature>
<dbReference type="Pfam" id="PF00474">
    <property type="entry name" value="SSF"/>
    <property type="match status" value="2"/>
</dbReference>
<comment type="similarity">
    <text evidence="2 11">Belongs to the sodium:solute symporter (SSF) (TC 2.A.21) family.</text>
</comment>
<evidence type="ECO:0000256" key="9">
    <source>
        <dbReference type="ARBA" id="ARBA00023136"/>
    </source>
</evidence>
<feature type="transmembrane region" description="Helical" evidence="13">
    <location>
        <begin position="533"/>
        <end position="555"/>
    </location>
</feature>
<feature type="transmembrane region" description="Helical" evidence="13">
    <location>
        <begin position="271"/>
        <end position="296"/>
    </location>
</feature>
<keyword evidence="7" id="KW-0915">Sodium</keyword>
<keyword evidence="9 13" id="KW-0472">Membrane</keyword>
<evidence type="ECO:0000256" key="6">
    <source>
        <dbReference type="ARBA" id="ARBA00022989"/>
    </source>
</evidence>
<feature type="transmembrane region" description="Helical" evidence="13">
    <location>
        <begin position="148"/>
        <end position="169"/>
    </location>
</feature>
<keyword evidence="15" id="KW-1185">Reference proteome</keyword>
<feature type="transmembrane region" description="Helical" evidence="13">
    <location>
        <begin position="455"/>
        <end position="474"/>
    </location>
</feature>
<protein>
    <submittedName>
        <fullName evidence="14">Sodium:solute symporter</fullName>
    </submittedName>
</protein>
<dbReference type="GO" id="GO:0015293">
    <property type="term" value="F:symporter activity"/>
    <property type="evidence" value="ECO:0007669"/>
    <property type="project" value="TreeGrafter"/>
</dbReference>
<evidence type="ECO:0000256" key="4">
    <source>
        <dbReference type="ARBA" id="ARBA00022475"/>
    </source>
</evidence>
<dbReference type="GO" id="GO:0006814">
    <property type="term" value="P:sodium ion transport"/>
    <property type="evidence" value="ECO:0007669"/>
    <property type="project" value="UniProtKB-KW"/>
</dbReference>
<dbReference type="Proteomes" id="UP000238430">
    <property type="component" value="Unassembled WGS sequence"/>
</dbReference>
<dbReference type="Gene3D" id="1.20.1730.10">
    <property type="entry name" value="Sodium/glucose cotransporter"/>
    <property type="match status" value="1"/>
</dbReference>
<keyword evidence="12" id="KW-0175">Coiled coil</keyword>
<feature type="transmembrane region" description="Helical" evidence="13">
    <location>
        <begin position="509"/>
        <end position="527"/>
    </location>
</feature>
<dbReference type="CDD" id="cd11494">
    <property type="entry name" value="SLC5sbd_NIS-like_u2"/>
    <property type="match status" value="1"/>
</dbReference>
<evidence type="ECO:0000313" key="15">
    <source>
        <dbReference type="Proteomes" id="UP000238430"/>
    </source>
</evidence>
<evidence type="ECO:0000313" key="14">
    <source>
        <dbReference type="EMBL" id="PSG91184.1"/>
    </source>
</evidence>
<feature type="coiled-coil region" evidence="12">
    <location>
        <begin position="315"/>
        <end position="375"/>
    </location>
</feature>
<feature type="transmembrane region" description="Helical" evidence="13">
    <location>
        <begin position="231"/>
        <end position="250"/>
    </location>
</feature>
<feature type="transmembrane region" description="Helical" evidence="13">
    <location>
        <begin position="74"/>
        <end position="96"/>
    </location>
</feature>
<evidence type="ECO:0000256" key="12">
    <source>
        <dbReference type="SAM" id="Coils"/>
    </source>
</evidence>
<evidence type="ECO:0000256" key="5">
    <source>
        <dbReference type="ARBA" id="ARBA00022692"/>
    </source>
</evidence>
<keyword evidence="10" id="KW-0739">Sodium transport</keyword>
<feature type="transmembrane region" description="Helical" evidence="13">
    <location>
        <begin position="480"/>
        <end position="502"/>
    </location>
</feature>
<feature type="transmembrane region" description="Helical" evidence="13">
    <location>
        <begin position="117"/>
        <end position="142"/>
    </location>
</feature>
<evidence type="ECO:0000256" key="13">
    <source>
        <dbReference type="SAM" id="Phobius"/>
    </source>
</evidence>
<keyword evidence="5 13" id="KW-0812">Transmembrane</keyword>
<dbReference type="InterPro" id="IPR001734">
    <property type="entry name" value="Na/solute_symporter"/>
</dbReference>
<reference evidence="14 15" key="1">
    <citation type="submission" date="2018-03" db="EMBL/GenBank/DDBJ databases">
        <title>Mesoflavibacter sp. HG37 and Mesoflavibacter sp. HG96 sp.nov., two marine bacteria isolated from seawater of Western Pacific Ocean.</title>
        <authorList>
            <person name="Cheng H."/>
            <person name="Wu Y.-H."/>
            <person name="Guo L.-L."/>
            <person name="Xu X.-W."/>
        </authorList>
    </citation>
    <scope>NUCLEOTIDE SEQUENCE [LARGE SCALE GENOMIC DNA]</scope>
    <source>
        <strain evidence="14 15">KCTC 42117</strain>
    </source>
</reference>
<evidence type="ECO:0000256" key="3">
    <source>
        <dbReference type="ARBA" id="ARBA00022448"/>
    </source>
</evidence>
<keyword evidence="6 13" id="KW-1133">Transmembrane helix</keyword>
<dbReference type="EMBL" id="PXOT01000022">
    <property type="protein sequence ID" value="PSG91184.1"/>
    <property type="molecule type" value="Genomic_DNA"/>
</dbReference>
<name>A0A2T1NFG3_9FLAO</name>
<organism evidence="14 15">
    <name type="scientific">Mesoflavibacter zeaxanthinifaciens subsp. sabulilitoris</name>
    <dbReference type="NCBI Taxonomy" id="1520893"/>
    <lineage>
        <taxon>Bacteria</taxon>
        <taxon>Pseudomonadati</taxon>
        <taxon>Bacteroidota</taxon>
        <taxon>Flavobacteriia</taxon>
        <taxon>Flavobacteriales</taxon>
        <taxon>Flavobacteriaceae</taxon>
        <taxon>Mesoflavibacter</taxon>
    </lineage>
</organism>
<dbReference type="PROSITE" id="PS50283">
    <property type="entry name" value="NA_SOLUT_SYMP_3"/>
    <property type="match status" value="1"/>
</dbReference>
<keyword evidence="4" id="KW-1003">Cell membrane</keyword>
<dbReference type="PANTHER" id="PTHR42985:SF40">
    <property type="entry name" value="LD47995P-RELATED"/>
    <property type="match status" value="1"/>
</dbReference>
<keyword evidence="3" id="KW-0813">Transport</keyword>
<accession>A0A2T1NFG3</accession>
<evidence type="ECO:0000256" key="2">
    <source>
        <dbReference type="ARBA" id="ARBA00006434"/>
    </source>
</evidence>
<feature type="transmembrane region" description="Helical" evidence="13">
    <location>
        <begin position="42"/>
        <end position="62"/>
    </location>
</feature>
<dbReference type="RefSeq" id="WP_106678728.1">
    <property type="nucleotide sequence ID" value="NZ_JACHWV010000007.1"/>
</dbReference>
<dbReference type="InterPro" id="IPR038377">
    <property type="entry name" value="Na/Glc_symporter_sf"/>
</dbReference>
<evidence type="ECO:0000256" key="7">
    <source>
        <dbReference type="ARBA" id="ARBA00023053"/>
    </source>
</evidence>
<evidence type="ECO:0000256" key="11">
    <source>
        <dbReference type="RuleBase" id="RU362091"/>
    </source>
</evidence>
<evidence type="ECO:0000256" key="1">
    <source>
        <dbReference type="ARBA" id="ARBA00004651"/>
    </source>
</evidence>
<dbReference type="PANTHER" id="PTHR42985">
    <property type="entry name" value="SODIUM-COUPLED MONOCARBOXYLATE TRANSPORTER"/>
    <property type="match status" value="1"/>
</dbReference>
<gene>
    <name evidence="14" type="ORF">C7H61_08010</name>
</gene>
<evidence type="ECO:0000256" key="10">
    <source>
        <dbReference type="ARBA" id="ARBA00023201"/>
    </source>
</evidence>
<comment type="subcellular location">
    <subcellularLocation>
        <location evidence="1">Cell membrane</location>
        <topology evidence="1">Multi-pass membrane protein</topology>
    </subcellularLocation>
</comment>
<keyword evidence="8" id="KW-0406">Ion transport</keyword>
<sequence>MQTLDWIILISTLLIIVIYGTYQTKGSKNVQDYLKGGNTTPWWTIGLSVMATQASAITFLSTPGQAFHSGMGFVQFYFGLPIAMVVICMVFIPLYHRLKVYTAYEFLENRFDKKTRTLTAILFLIQRGLAAGITIFAPAIILSAVLGWNLLLLNIIIGVLVIIYTVSGGTKAVNVTQKHQMVVIFTGMIIAFVLIINQLPNDITFSKALQIAGASGKMDVLDFSFDLNNRYTVWSGLIGGTFLMLSYFGTDQSQVQRYLSGKSVKEMQLGLLFNGLLKVPMQFFILLVGVMVFVFYQFNESPINFNPTATEVVLNSEYSQDYQTLQKQQNELFAEKQQAIFNYVKTKNNVTAKTISEYNTKSDALRSEAQKLIEKAGESKNLKVESNDKDYVFIHFILNNLPKGLIGLLLAVILSAAMSSTASELNALASTTTIDLYKQRVGEKSENDMVKASKGFTLLWGILAIGVACVANLAENLIQLVNIIGSIFYGNVLGIFLLAFFFKSIKANAVFIAALITQVLVIGLFFLNQFEIINLPFLWLNFVGCLIVMVIAFVIQSLMKNEMNYA</sequence>
<feature type="transmembrane region" description="Helical" evidence="13">
    <location>
        <begin position="6"/>
        <end position="22"/>
    </location>
</feature>
<proteinExistence type="inferred from homology"/>
<evidence type="ECO:0000256" key="8">
    <source>
        <dbReference type="ARBA" id="ARBA00023065"/>
    </source>
</evidence>
<dbReference type="OrthoDB" id="9803597at2"/>